<evidence type="ECO:0000313" key="8">
    <source>
        <dbReference type="Proteomes" id="UP001143362"/>
    </source>
</evidence>
<dbReference type="Pfam" id="PF02527">
    <property type="entry name" value="GidB"/>
    <property type="match status" value="1"/>
</dbReference>
<dbReference type="EC" id="2.1.1.170" evidence="6"/>
<evidence type="ECO:0000256" key="2">
    <source>
        <dbReference type="ARBA" id="ARBA00022552"/>
    </source>
</evidence>
<dbReference type="SUPFAM" id="SSF53335">
    <property type="entry name" value="S-adenosyl-L-methionine-dependent methyltransferases"/>
    <property type="match status" value="1"/>
</dbReference>
<evidence type="ECO:0000256" key="3">
    <source>
        <dbReference type="ARBA" id="ARBA00022603"/>
    </source>
</evidence>
<reference evidence="7" key="1">
    <citation type="submission" date="2019-02" db="EMBL/GenBank/DDBJ databases">
        <authorList>
            <person name="Li S.-H."/>
        </authorList>
    </citation>
    <scope>NUCLEOTIDE SEQUENCE</scope>
    <source>
        <strain evidence="7">IMCC14734</strain>
    </source>
</reference>
<keyword evidence="8" id="KW-1185">Reference proteome</keyword>
<comment type="caution">
    <text evidence="7">The sequence shown here is derived from an EMBL/GenBank/DDBJ whole genome shotgun (WGS) entry which is preliminary data.</text>
</comment>
<evidence type="ECO:0000256" key="1">
    <source>
        <dbReference type="ARBA" id="ARBA00022490"/>
    </source>
</evidence>
<comment type="similarity">
    <text evidence="6">Belongs to the methyltransferase superfamily. RNA methyltransferase RsmG family.</text>
</comment>
<sequence>MAHDSPAAGKLLRQGLQALEIEDSDGDLATKLEQYLELLLRWNKAYNLTAVRDAEAMVSRHFLDSLACAPYLRPNMQRVLDVGTGAGLPGIPLALLFPQREFHLLDSNGKKARFLFQVKTELSLDNISVHNQRAESFVPSQRYDAVISRAFASLQDMVECCQHLCLDNGCYLAMKGQYPQSELAAVADKCTLVAAHALDVPGLNEQRHLIELSPHNDSNGEYIG</sequence>
<protein>
    <recommendedName>
        <fullName evidence="6">Ribosomal RNA small subunit methyltransferase G</fullName>
        <ecNumber evidence="6">2.1.1.170</ecNumber>
    </recommendedName>
    <alternativeName>
        <fullName evidence="6">16S rRNA 7-methylguanosine methyltransferase</fullName>
        <shortName evidence="6">16S rRNA m7G methyltransferase</shortName>
    </alternativeName>
</protein>
<dbReference type="PIRSF" id="PIRSF003078">
    <property type="entry name" value="GidB"/>
    <property type="match status" value="1"/>
</dbReference>
<dbReference type="EMBL" id="SHNN01000001">
    <property type="protein sequence ID" value="MCX2979976.1"/>
    <property type="molecule type" value="Genomic_DNA"/>
</dbReference>
<keyword evidence="4 6" id="KW-0808">Transferase</keyword>
<dbReference type="HAMAP" id="MF_00074">
    <property type="entry name" value="16SrRNA_methyltr_G"/>
    <property type="match status" value="1"/>
</dbReference>
<dbReference type="InterPro" id="IPR003682">
    <property type="entry name" value="rRNA_ssu_MeTfrase_G"/>
</dbReference>
<evidence type="ECO:0000256" key="6">
    <source>
        <dbReference type="HAMAP-Rule" id="MF_00074"/>
    </source>
</evidence>
<feature type="binding site" evidence="6">
    <location>
        <position position="149"/>
    </location>
    <ligand>
        <name>S-adenosyl-L-methionine</name>
        <dbReference type="ChEBI" id="CHEBI:59789"/>
    </ligand>
</feature>
<comment type="caution">
    <text evidence="6">Lacks conserved residue(s) required for the propagation of feature annotation.</text>
</comment>
<evidence type="ECO:0000256" key="4">
    <source>
        <dbReference type="ARBA" id="ARBA00022679"/>
    </source>
</evidence>
<keyword evidence="2 6" id="KW-0698">rRNA processing</keyword>
<dbReference type="PANTHER" id="PTHR31760:SF0">
    <property type="entry name" value="S-ADENOSYL-L-METHIONINE-DEPENDENT METHYLTRANSFERASES SUPERFAMILY PROTEIN"/>
    <property type="match status" value="1"/>
</dbReference>
<feature type="binding site" evidence="6">
    <location>
        <position position="83"/>
    </location>
    <ligand>
        <name>S-adenosyl-L-methionine</name>
        <dbReference type="ChEBI" id="CHEBI:59789"/>
    </ligand>
</feature>
<comment type="catalytic activity">
    <reaction evidence="6">
        <text>guanosine(527) in 16S rRNA + S-adenosyl-L-methionine = N(7)-methylguanosine(527) in 16S rRNA + S-adenosyl-L-homocysteine</text>
        <dbReference type="Rhea" id="RHEA:42732"/>
        <dbReference type="Rhea" id="RHEA-COMP:10209"/>
        <dbReference type="Rhea" id="RHEA-COMP:10210"/>
        <dbReference type="ChEBI" id="CHEBI:57856"/>
        <dbReference type="ChEBI" id="CHEBI:59789"/>
        <dbReference type="ChEBI" id="CHEBI:74269"/>
        <dbReference type="ChEBI" id="CHEBI:74480"/>
        <dbReference type="EC" id="2.1.1.170"/>
    </reaction>
</comment>
<evidence type="ECO:0000313" key="7">
    <source>
        <dbReference type="EMBL" id="MCX2979976.1"/>
    </source>
</evidence>
<dbReference type="CDD" id="cd02440">
    <property type="entry name" value="AdoMet_MTases"/>
    <property type="match status" value="1"/>
</dbReference>
<keyword evidence="3 6" id="KW-0489">Methyltransferase</keyword>
<accession>A0ABT3TCH3</accession>
<gene>
    <name evidence="6 7" type="primary">rsmG</name>
    <name evidence="7" type="ORF">EYC98_03755</name>
</gene>
<proteinExistence type="inferred from homology"/>
<dbReference type="InterPro" id="IPR029063">
    <property type="entry name" value="SAM-dependent_MTases_sf"/>
</dbReference>
<dbReference type="NCBIfam" id="TIGR00138">
    <property type="entry name" value="rsmG_gidB"/>
    <property type="match status" value="1"/>
</dbReference>
<dbReference type="Proteomes" id="UP001143362">
    <property type="component" value="Unassembled WGS sequence"/>
</dbReference>
<comment type="function">
    <text evidence="6">Specifically methylates the N7 position of guanine in position 527 of 16S rRNA.</text>
</comment>
<organism evidence="7 8">
    <name type="scientific">Candidatus Litorirhabdus singularis</name>
    <dbReference type="NCBI Taxonomy" id="2518993"/>
    <lineage>
        <taxon>Bacteria</taxon>
        <taxon>Pseudomonadati</taxon>
        <taxon>Pseudomonadota</taxon>
        <taxon>Gammaproteobacteria</taxon>
        <taxon>Cellvibrionales</taxon>
        <taxon>Halieaceae</taxon>
        <taxon>Candidatus Litorirhabdus</taxon>
    </lineage>
</organism>
<keyword evidence="5 6" id="KW-0949">S-adenosyl-L-methionine</keyword>
<evidence type="ECO:0000256" key="5">
    <source>
        <dbReference type="ARBA" id="ARBA00022691"/>
    </source>
</evidence>
<feature type="binding site" evidence="6">
    <location>
        <begin position="134"/>
        <end position="135"/>
    </location>
    <ligand>
        <name>S-adenosyl-L-methionine</name>
        <dbReference type="ChEBI" id="CHEBI:59789"/>
    </ligand>
</feature>
<dbReference type="Gene3D" id="3.40.50.150">
    <property type="entry name" value="Vaccinia Virus protein VP39"/>
    <property type="match status" value="1"/>
</dbReference>
<name>A0ABT3TCH3_9GAMM</name>
<dbReference type="PANTHER" id="PTHR31760">
    <property type="entry name" value="S-ADENOSYL-L-METHIONINE-DEPENDENT METHYLTRANSFERASES SUPERFAMILY PROTEIN"/>
    <property type="match status" value="1"/>
</dbReference>
<keyword evidence="1 6" id="KW-0963">Cytoplasm</keyword>
<comment type="subcellular location">
    <subcellularLocation>
        <location evidence="6">Cytoplasm</location>
    </subcellularLocation>
</comment>
<feature type="binding site" evidence="6">
    <location>
        <position position="88"/>
    </location>
    <ligand>
        <name>S-adenosyl-L-methionine</name>
        <dbReference type="ChEBI" id="CHEBI:59789"/>
    </ligand>
</feature>